<dbReference type="InterPro" id="IPR036397">
    <property type="entry name" value="RNaseH_sf"/>
</dbReference>
<keyword evidence="1" id="KW-0378">Hydrolase</keyword>
<dbReference type="AlphaFoldDB" id="A0A151UDP3"/>
<accession>A0A151UDP3</accession>
<dbReference type="Pfam" id="PF13976">
    <property type="entry name" value="gag_pre-integrs"/>
    <property type="match status" value="1"/>
</dbReference>
<proteinExistence type="predicted"/>
<evidence type="ECO:0000256" key="1">
    <source>
        <dbReference type="ARBA" id="ARBA00022670"/>
    </source>
</evidence>
<comment type="caution">
    <text evidence="4">The sequence shown here is derived from an EMBL/GenBank/DDBJ whole genome shotgun (WGS) entry which is preliminary data.</text>
</comment>
<dbReference type="InterPro" id="IPR054722">
    <property type="entry name" value="PolX-like_BBD"/>
</dbReference>
<reference evidence="4" key="1">
    <citation type="journal article" date="2012" name="Nat. Biotechnol.">
        <title>Draft genome sequence of pigeonpea (Cajanus cajan), an orphan legume crop of resource-poor farmers.</title>
        <authorList>
            <person name="Varshney R.K."/>
            <person name="Chen W."/>
            <person name="Li Y."/>
            <person name="Bharti A.K."/>
            <person name="Saxena R.K."/>
            <person name="Schlueter J.A."/>
            <person name="Donoghue M.T."/>
            <person name="Azam S."/>
            <person name="Fan G."/>
            <person name="Whaley A.M."/>
            <person name="Farmer A.D."/>
            <person name="Sheridan J."/>
            <person name="Iwata A."/>
            <person name="Tuteja R."/>
            <person name="Penmetsa R.V."/>
            <person name="Wu W."/>
            <person name="Upadhyaya H.D."/>
            <person name="Yang S.P."/>
            <person name="Shah T."/>
            <person name="Saxena K.B."/>
            <person name="Michael T."/>
            <person name="McCombie W.R."/>
            <person name="Yang B."/>
            <person name="Zhang G."/>
            <person name="Yang H."/>
            <person name="Wang J."/>
            <person name="Spillane C."/>
            <person name="Cook D.R."/>
            <person name="May G.D."/>
            <person name="Xu X."/>
            <person name="Jackson S.A."/>
        </authorList>
    </citation>
    <scope>NUCLEOTIDE SEQUENCE [LARGE SCALE GENOMIC DNA]</scope>
</reference>
<dbReference type="Pfam" id="PF22936">
    <property type="entry name" value="Pol_BBD"/>
    <property type="match status" value="1"/>
</dbReference>
<evidence type="ECO:0000313" key="4">
    <source>
        <dbReference type="EMBL" id="KYP77410.1"/>
    </source>
</evidence>
<dbReference type="Gramene" id="C.cajan_45766.t">
    <property type="protein sequence ID" value="C.cajan_45766.t"/>
    <property type="gene ID" value="C.cajan_45766"/>
</dbReference>
<dbReference type="InterPro" id="IPR057670">
    <property type="entry name" value="SH3_retrovirus"/>
</dbReference>
<dbReference type="Gene3D" id="4.10.60.10">
    <property type="entry name" value="Zinc finger, CCHC-type"/>
    <property type="match status" value="1"/>
</dbReference>
<dbReference type="GO" id="GO:0008233">
    <property type="term" value="F:peptidase activity"/>
    <property type="evidence" value="ECO:0007669"/>
    <property type="project" value="UniProtKB-KW"/>
</dbReference>
<dbReference type="InterPro" id="IPR025724">
    <property type="entry name" value="GAG-pre-integrase_dom"/>
</dbReference>
<dbReference type="GO" id="GO:0006508">
    <property type="term" value="P:proteolysis"/>
    <property type="evidence" value="ECO:0007669"/>
    <property type="project" value="UniProtKB-KW"/>
</dbReference>
<dbReference type="InterPro" id="IPR001584">
    <property type="entry name" value="Integrase_cat-core"/>
</dbReference>
<keyword evidence="5" id="KW-1185">Reference proteome</keyword>
<evidence type="ECO:0000259" key="3">
    <source>
        <dbReference type="PROSITE" id="PS50994"/>
    </source>
</evidence>
<feature type="domain" description="Integrase catalytic" evidence="3">
    <location>
        <begin position="343"/>
        <end position="509"/>
    </location>
</feature>
<sequence length="672" mass="74644">MEAIWDQLAVCEPKLHNKDDIKSYAKYRDGTKLIEFLMALTDDYEPVRASLKKGHIAPNCPTRGPNRSSTLFCRYCKLAGHIIDHCPTRPPRSAHTRSQRRSAGSSSSRPVLATTPTNEGQSSDAQALVSVGDLESILKQVLSISSSNPPTALATTPGNTRWYFDSTCCNHMTSSSHVFSDLSSRDRISHIHTADGSLMEVSHKGPISIPSLSMPDAYLIPKLNFNLVSVGQLCDLGYILTFSSTGCSVQDPRTGKIIGNGRKIGRMFELTTLHVPSSNNLCATSTPSSIHLWHQGLGHTSLSKLRPLISMGSLGSIKEDKLDCTACQTTKQAALLFNDSISSSISPFDLVHSDVWGSAPTPTMGGCRYFVILIDDFSRFTWIYLMKSRSEIPQIYINFATMIRTQFSKCIKTFRRDNASEYRDSKLLHFLAEQGTTSEFSCPGTSQQNGRAERKHRHILDSIRAMLISSSCPERTWGEAALTAVYVINRLPSSVLGNKTPFECLFGTPPSYESLRVFGCACFVLLQPHEYTKLQPRARLCCFLGYGTEHKGYRVWDPISQRIRISRHVVFWEHKMFSSLSTFKSIPSTSTPLFTNPSINLFPHDFDAGSSDELTGASDLPMILNELAPAVDPAVQDPALPPPPDLPPRVRNPPFYLRDYHCFSTIMSHYEP</sequence>
<organism evidence="4 5">
    <name type="scientific">Cajanus cajan</name>
    <name type="common">Pigeon pea</name>
    <name type="synonym">Cajanus indicus</name>
    <dbReference type="NCBI Taxonomy" id="3821"/>
    <lineage>
        <taxon>Eukaryota</taxon>
        <taxon>Viridiplantae</taxon>
        <taxon>Streptophyta</taxon>
        <taxon>Embryophyta</taxon>
        <taxon>Tracheophyta</taxon>
        <taxon>Spermatophyta</taxon>
        <taxon>Magnoliopsida</taxon>
        <taxon>eudicotyledons</taxon>
        <taxon>Gunneridae</taxon>
        <taxon>Pentapetalae</taxon>
        <taxon>rosids</taxon>
        <taxon>fabids</taxon>
        <taxon>Fabales</taxon>
        <taxon>Fabaceae</taxon>
        <taxon>Papilionoideae</taxon>
        <taxon>50 kb inversion clade</taxon>
        <taxon>NPAAA clade</taxon>
        <taxon>indigoferoid/millettioid clade</taxon>
        <taxon>Phaseoleae</taxon>
        <taxon>Cajanus</taxon>
    </lineage>
</organism>
<dbReference type="InterPro" id="IPR039537">
    <property type="entry name" value="Retrotran_Ty1/copia-like"/>
</dbReference>
<dbReference type="Pfam" id="PF25597">
    <property type="entry name" value="SH3_retrovirus"/>
    <property type="match status" value="1"/>
</dbReference>
<keyword evidence="1" id="KW-0645">Protease</keyword>
<dbReference type="GO" id="GO:0015074">
    <property type="term" value="P:DNA integration"/>
    <property type="evidence" value="ECO:0007669"/>
    <property type="project" value="InterPro"/>
</dbReference>
<name>A0A151UDP3_CAJCA</name>
<dbReference type="PANTHER" id="PTHR42648">
    <property type="entry name" value="TRANSPOSASE, PUTATIVE-RELATED"/>
    <property type="match status" value="1"/>
</dbReference>
<dbReference type="InterPro" id="IPR012337">
    <property type="entry name" value="RNaseH-like_sf"/>
</dbReference>
<dbReference type="SUPFAM" id="SSF53098">
    <property type="entry name" value="Ribonuclease H-like"/>
    <property type="match status" value="1"/>
</dbReference>
<dbReference type="Gene3D" id="3.30.420.10">
    <property type="entry name" value="Ribonuclease H-like superfamily/Ribonuclease H"/>
    <property type="match status" value="1"/>
</dbReference>
<dbReference type="Pfam" id="PF00665">
    <property type="entry name" value="rve"/>
    <property type="match status" value="1"/>
</dbReference>
<dbReference type="Proteomes" id="UP000075243">
    <property type="component" value="Unassembled WGS sequence"/>
</dbReference>
<dbReference type="PROSITE" id="PS50994">
    <property type="entry name" value="INTEGRASE"/>
    <property type="match status" value="1"/>
</dbReference>
<dbReference type="InterPro" id="IPR036875">
    <property type="entry name" value="Znf_CCHC_sf"/>
</dbReference>
<feature type="region of interest" description="Disordered" evidence="2">
    <location>
        <begin position="87"/>
        <end position="125"/>
    </location>
</feature>
<dbReference type="GO" id="GO:0008270">
    <property type="term" value="F:zinc ion binding"/>
    <property type="evidence" value="ECO:0007669"/>
    <property type="project" value="InterPro"/>
</dbReference>
<dbReference type="PANTHER" id="PTHR42648:SF28">
    <property type="entry name" value="TRANSPOSON-ENCODED PROTEIN WITH RIBONUCLEASE H-LIKE AND RETROVIRUS ZINC FINGER-LIKE DOMAINS"/>
    <property type="match status" value="1"/>
</dbReference>
<dbReference type="GO" id="GO:0003676">
    <property type="term" value="F:nucleic acid binding"/>
    <property type="evidence" value="ECO:0007669"/>
    <property type="project" value="InterPro"/>
</dbReference>
<feature type="compositionally biased region" description="Polar residues" evidence="2">
    <location>
        <begin position="114"/>
        <end position="125"/>
    </location>
</feature>
<dbReference type="OMA" id="HTISECH"/>
<gene>
    <name evidence="4" type="ORF">KK1_047550</name>
</gene>
<dbReference type="SUPFAM" id="SSF57756">
    <property type="entry name" value="Retrovirus zinc finger-like domains"/>
    <property type="match status" value="1"/>
</dbReference>
<evidence type="ECO:0000256" key="2">
    <source>
        <dbReference type="SAM" id="MobiDB-lite"/>
    </source>
</evidence>
<dbReference type="EMBL" id="AGCT01021417">
    <property type="protein sequence ID" value="KYP77410.1"/>
    <property type="molecule type" value="Genomic_DNA"/>
</dbReference>
<protein>
    <submittedName>
        <fullName evidence="4">Retrovirus-related Pol polyprotein from transposon TNT 1-94</fullName>
    </submittedName>
</protein>
<evidence type="ECO:0000313" key="5">
    <source>
        <dbReference type="Proteomes" id="UP000075243"/>
    </source>
</evidence>